<organism evidence="1 2">
    <name type="scientific">Paracoccus homiensis</name>
    <dbReference type="NCBI Taxonomy" id="364199"/>
    <lineage>
        <taxon>Bacteria</taxon>
        <taxon>Pseudomonadati</taxon>
        <taxon>Pseudomonadota</taxon>
        <taxon>Alphaproteobacteria</taxon>
        <taxon>Rhodobacterales</taxon>
        <taxon>Paracoccaceae</taxon>
        <taxon>Paracoccus</taxon>
    </lineage>
</organism>
<dbReference type="AlphaFoldDB" id="A0A1I0GYM8"/>
<evidence type="ECO:0000313" key="2">
    <source>
        <dbReference type="Proteomes" id="UP000199180"/>
    </source>
</evidence>
<sequence length="40" mass="4690">MQDLHPEQLHTGTKQLTLYCPIVRNGNILREMIVQRTREG</sequence>
<dbReference type="EMBL" id="FOHO01000009">
    <property type="protein sequence ID" value="SET76317.1"/>
    <property type="molecule type" value="Genomic_DNA"/>
</dbReference>
<evidence type="ECO:0000313" key="1">
    <source>
        <dbReference type="EMBL" id="SET76317.1"/>
    </source>
</evidence>
<accession>A0A1I0GYM8</accession>
<gene>
    <name evidence="1" type="ORF">SAMN04489858_109151</name>
</gene>
<proteinExistence type="predicted"/>
<reference evidence="1 2" key="1">
    <citation type="submission" date="2016-10" db="EMBL/GenBank/DDBJ databases">
        <authorList>
            <person name="de Groot N.N."/>
        </authorList>
    </citation>
    <scope>NUCLEOTIDE SEQUENCE [LARGE SCALE GENOMIC DNA]</scope>
    <source>
        <strain evidence="1 2">DSM 17862</strain>
    </source>
</reference>
<protein>
    <submittedName>
        <fullName evidence="1">Uncharacterized protein</fullName>
    </submittedName>
</protein>
<keyword evidence="2" id="KW-1185">Reference proteome</keyword>
<dbReference type="Proteomes" id="UP000199180">
    <property type="component" value="Unassembled WGS sequence"/>
</dbReference>
<name>A0A1I0GYM8_9RHOB</name>